<dbReference type="Proteomes" id="UP001228049">
    <property type="component" value="Unassembled WGS sequence"/>
</dbReference>
<feature type="compositionally biased region" description="Pro residues" evidence="6">
    <location>
        <begin position="67"/>
        <end position="76"/>
    </location>
</feature>
<keyword evidence="3 7" id="KW-0732">Signal</keyword>
<comment type="similarity">
    <text evidence="1">Belongs to the tectonic family.</text>
</comment>
<name>A0AAD9CMW1_DISEL</name>
<feature type="domain" description="Tectonic-1-3" evidence="8">
    <location>
        <begin position="218"/>
        <end position="384"/>
    </location>
</feature>
<protein>
    <submittedName>
        <fullName evidence="10">Tectonic-1</fullName>
    </submittedName>
</protein>
<feature type="region of interest" description="Disordered" evidence="6">
    <location>
        <begin position="40"/>
        <end position="83"/>
    </location>
</feature>
<comment type="caution">
    <text evidence="10">The sequence shown here is derived from an EMBL/GenBank/DDBJ whole genome shotgun (WGS) entry which is preliminary data.</text>
</comment>
<evidence type="ECO:0000313" key="11">
    <source>
        <dbReference type="Proteomes" id="UP001228049"/>
    </source>
</evidence>
<evidence type="ECO:0000256" key="6">
    <source>
        <dbReference type="SAM" id="MobiDB-lite"/>
    </source>
</evidence>
<dbReference type="Pfam" id="PF07773">
    <property type="entry name" value="TCTN_DUF1619"/>
    <property type="match status" value="2"/>
</dbReference>
<feature type="signal peptide" evidence="7">
    <location>
        <begin position="1"/>
        <end position="19"/>
    </location>
</feature>
<sequence>MAVSAAVFCLFLLFNAATTNDNTTSYNLNTTLGDQNVTFNFMENDTTPQPTEFESTSPTPSSTSTEPPQPTEPAEPLPASGRLPTPVTTVDSVCPCDLHESVCDINCCCDRVCAEELSLFTSCSVDRVSGSQQLCSGDVASYSLRITIDGYSELQASVGEEPNYDILCIQSQNRVGGLSHPPPALPTDSSFDSLFKEFTSFMFGSEERQVSSAELQDSSGYQYGEVMLTADRGVFLLPAAAITADCVDSSPAGFLKDQSSLCSRRVTLQQHCSSLPPLSMNTYTDIQLLAGKNEDAAVVPVQVCSVVLQSVEGTQTELQISDGEDLPPALLDPSLCANVVLKVAYVMKYSPTGEIVNVSVSLVLGFVSEAELTLEQEFHITFVQEDGGEGAVHSSGNPVFDFQDWSLTVVLTGIVGSLDPRDTLSLLLSAEQQDCLRGPQQRTPVLFAHVASFGNSLLDSPMDWLPIKNNLNPGEAQSCSIPLSLHLEVEWTQYGSLVNPQAQIVSIKEIIQTNTTSLEVLSAGSSTLSISSSVAFIPVSAAALPGYRATPTIDAKLPFDFFFPFV</sequence>
<feature type="domain" description="Tectonic-1-3" evidence="8">
    <location>
        <begin position="441"/>
        <end position="537"/>
    </location>
</feature>
<accession>A0AAD9CMW1</accession>
<dbReference type="InterPro" id="IPR057724">
    <property type="entry name" value="TCTN1-3_N"/>
</dbReference>
<feature type="compositionally biased region" description="Low complexity" evidence="6">
    <location>
        <begin position="46"/>
        <end position="66"/>
    </location>
</feature>
<keyword evidence="11" id="KW-1185">Reference proteome</keyword>
<gene>
    <name evidence="10" type="ORF">KUDE01_011889</name>
</gene>
<dbReference type="InterPro" id="IPR011677">
    <property type="entry name" value="TCTN1-3_dom"/>
</dbReference>
<evidence type="ECO:0000313" key="10">
    <source>
        <dbReference type="EMBL" id="KAK1904708.1"/>
    </source>
</evidence>
<reference evidence="10" key="1">
    <citation type="submission" date="2023-04" db="EMBL/GenBank/DDBJ databases">
        <title>Chromosome-level genome of Chaenocephalus aceratus.</title>
        <authorList>
            <person name="Park H."/>
        </authorList>
    </citation>
    <scope>NUCLEOTIDE SEQUENCE</scope>
    <source>
        <strain evidence="10">DE</strain>
        <tissue evidence="10">Muscle</tissue>
    </source>
</reference>
<keyword evidence="5" id="KW-0325">Glycoprotein</keyword>
<dbReference type="EMBL" id="JASDAP010000004">
    <property type="protein sequence ID" value="KAK1904708.1"/>
    <property type="molecule type" value="Genomic_DNA"/>
</dbReference>
<feature type="chain" id="PRO_5042205246" evidence="7">
    <location>
        <begin position="20"/>
        <end position="566"/>
    </location>
</feature>
<feature type="domain" description="Tectonic-1-3 N-terminal" evidence="9">
    <location>
        <begin position="84"/>
        <end position="174"/>
    </location>
</feature>
<dbReference type="GO" id="GO:0036038">
    <property type="term" value="C:MKS complex"/>
    <property type="evidence" value="ECO:0007669"/>
    <property type="project" value="TreeGrafter"/>
</dbReference>
<keyword evidence="4" id="KW-0970">Cilium biogenesis/degradation</keyword>
<evidence type="ECO:0000259" key="8">
    <source>
        <dbReference type="Pfam" id="PF07773"/>
    </source>
</evidence>
<evidence type="ECO:0000256" key="4">
    <source>
        <dbReference type="ARBA" id="ARBA00022794"/>
    </source>
</evidence>
<dbReference type="PANTHER" id="PTHR14611:SF1">
    <property type="entry name" value="TECTONIC-1"/>
    <property type="match status" value="1"/>
</dbReference>
<evidence type="ECO:0000256" key="7">
    <source>
        <dbReference type="SAM" id="SignalP"/>
    </source>
</evidence>
<comment type="subunit">
    <text evidence="2">Part of the tectonic-like complex (also named B9 complex).</text>
</comment>
<evidence type="ECO:0000256" key="2">
    <source>
        <dbReference type="ARBA" id="ARBA00011495"/>
    </source>
</evidence>
<dbReference type="PANTHER" id="PTHR14611">
    <property type="entry name" value="TECTONIC FAMILY MEMBER"/>
    <property type="match status" value="1"/>
</dbReference>
<dbReference type="GO" id="GO:0060271">
    <property type="term" value="P:cilium assembly"/>
    <property type="evidence" value="ECO:0007669"/>
    <property type="project" value="TreeGrafter"/>
</dbReference>
<dbReference type="Pfam" id="PF25752">
    <property type="entry name" value="DUF1619_N"/>
    <property type="match status" value="1"/>
</dbReference>
<dbReference type="GO" id="GO:1904491">
    <property type="term" value="P:protein localization to ciliary transition zone"/>
    <property type="evidence" value="ECO:0007669"/>
    <property type="project" value="TreeGrafter"/>
</dbReference>
<proteinExistence type="inferred from homology"/>
<evidence type="ECO:0000256" key="3">
    <source>
        <dbReference type="ARBA" id="ARBA00022729"/>
    </source>
</evidence>
<evidence type="ECO:0000256" key="5">
    <source>
        <dbReference type="ARBA" id="ARBA00023180"/>
    </source>
</evidence>
<organism evidence="10 11">
    <name type="scientific">Dissostichus eleginoides</name>
    <name type="common">Patagonian toothfish</name>
    <name type="synonym">Dissostichus amissus</name>
    <dbReference type="NCBI Taxonomy" id="100907"/>
    <lineage>
        <taxon>Eukaryota</taxon>
        <taxon>Metazoa</taxon>
        <taxon>Chordata</taxon>
        <taxon>Craniata</taxon>
        <taxon>Vertebrata</taxon>
        <taxon>Euteleostomi</taxon>
        <taxon>Actinopterygii</taxon>
        <taxon>Neopterygii</taxon>
        <taxon>Teleostei</taxon>
        <taxon>Neoteleostei</taxon>
        <taxon>Acanthomorphata</taxon>
        <taxon>Eupercaria</taxon>
        <taxon>Perciformes</taxon>
        <taxon>Notothenioidei</taxon>
        <taxon>Nototheniidae</taxon>
        <taxon>Dissostichus</taxon>
    </lineage>
</organism>
<evidence type="ECO:0000256" key="1">
    <source>
        <dbReference type="ARBA" id="ARBA00007633"/>
    </source>
</evidence>
<evidence type="ECO:0000259" key="9">
    <source>
        <dbReference type="Pfam" id="PF25752"/>
    </source>
</evidence>
<dbReference type="AlphaFoldDB" id="A0AAD9CMW1"/>
<dbReference type="InterPro" id="IPR040354">
    <property type="entry name" value="TCTN1-3"/>
</dbReference>